<dbReference type="EMBL" id="KZ613950">
    <property type="protein sequence ID" value="PMD36896.1"/>
    <property type="molecule type" value="Genomic_DNA"/>
</dbReference>
<protein>
    <submittedName>
        <fullName evidence="2">Uncharacterized protein</fullName>
    </submittedName>
</protein>
<dbReference type="AlphaFoldDB" id="A0A2J6REG4"/>
<organism evidence="2 3">
    <name type="scientific">Hyaloscypha variabilis (strain UAMH 11265 / GT02V1 / F)</name>
    <name type="common">Meliniomyces variabilis</name>
    <dbReference type="NCBI Taxonomy" id="1149755"/>
    <lineage>
        <taxon>Eukaryota</taxon>
        <taxon>Fungi</taxon>
        <taxon>Dikarya</taxon>
        <taxon>Ascomycota</taxon>
        <taxon>Pezizomycotina</taxon>
        <taxon>Leotiomycetes</taxon>
        <taxon>Helotiales</taxon>
        <taxon>Hyaloscyphaceae</taxon>
        <taxon>Hyaloscypha</taxon>
        <taxon>Hyaloscypha variabilis</taxon>
    </lineage>
</organism>
<evidence type="ECO:0000313" key="3">
    <source>
        <dbReference type="Proteomes" id="UP000235786"/>
    </source>
</evidence>
<keyword evidence="1" id="KW-1133">Transmembrane helix</keyword>
<gene>
    <name evidence="2" type="ORF">L207DRAFT_586585</name>
</gene>
<keyword evidence="1" id="KW-0472">Membrane</keyword>
<keyword evidence="1" id="KW-0812">Transmembrane</keyword>
<reference evidence="2 3" key="1">
    <citation type="submission" date="2016-04" db="EMBL/GenBank/DDBJ databases">
        <title>A degradative enzymes factory behind the ericoid mycorrhizal symbiosis.</title>
        <authorList>
            <consortium name="DOE Joint Genome Institute"/>
            <person name="Martino E."/>
            <person name="Morin E."/>
            <person name="Grelet G."/>
            <person name="Kuo A."/>
            <person name="Kohler A."/>
            <person name="Daghino S."/>
            <person name="Barry K."/>
            <person name="Choi C."/>
            <person name="Cichocki N."/>
            <person name="Clum A."/>
            <person name="Copeland A."/>
            <person name="Hainaut M."/>
            <person name="Haridas S."/>
            <person name="Labutti K."/>
            <person name="Lindquist E."/>
            <person name="Lipzen A."/>
            <person name="Khouja H.-R."/>
            <person name="Murat C."/>
            <person name="Ohm R."/>
            <person name="Olson A."/>
            <person name="Spatafora J."/>
            <person name="Veneault-Fourrey C."/>
            <person name="Henrissat B."/>
            <person name="Grigoriev I."/>
            <person name="Martin F."/>
            <person name="Perotto S."/>
        </authorList>
    </citation>
    <scope>NUCLEOTIDE SEQUENCE [LARGE SCALE GENOMIC DNA]</scope>
    <source>
        <strain evidence="2 3">F</strain>
    </source>
</reference>
<accession>A0A2J6REG4</accession>
<feature type="transmembrane region" description="Helical" evidence="1">
    <location>
        <begin position="73"/>
        <end position="98"/>
    </location>
</feature>
<keyword evidence="3" id="KW-1185">Reference proteome</keyword>
<proteinExistence type="predicted"/>
<evidence type="ECO:0000313" key="2">
    <source>
        <dbReference type="EMBL" id="PMD36896.1"/>
    </source>
</evidence>
<sequence>MAIGQETLMKESRTDESITLPEEEKLQQYVRDVVGMDSEEFCREELKCLEREMLETTSYKFNREQKRSLAHDWLHACTIMDGMLPVAMVFFCVCLFPPKEIPPDGWAKNCVGTLFGLWHAIAYLISCLYRYHQHLRSKKIKEDVGEKMPLLWEKEASRECGRNCRCGERPAARSWHGYEPWQLALPCYLSPFIAIAAGWALRKCLRLG</sequence>
<name>A0A2J6REG4_HYAVF</name>
<evidence type="ECO:0000256" key="1">
    <source>
        <dbReference type="SAM" id="Phobius"/>
    </source>
</evidence>
<dbReference type="Proteomes" id="UP000235786">
    <property type="component" value="Unassembled WGS sequence"/>
</dbReference>
<feature type="transmembrane region" description="Helical" evidence="1">
    <location>
        <begin position="110"/>
        <end position="131"/>
    </location>
</feature>